<evidence type="ECO:0000313" key="3">
    <source>
        <dbReference type="Proteomes" id="UP001152519"/>
    </source>
</evidence>
<name>A0A9W4E4X3_9ACTN</name>
<organism evidence="2 3">
    <name type="scientific">Actinacidiphila cocklensis</name>
    <dbReference type="NCBI Taxonomy" id="887465"/>
    <lineage>
        <taxon>Bacteria</taxon>
        <taxon>Bacillati</taxon>
        <taxon>Actinomycetota</taxon>
        <taxon>Actinomycetes</taxon>
        <taxon>Kitasatosporales</taxon>
        <taxon>Streptomycetaceae</taxon>
        <taxon>Actinacidiphila</taxon>
    </lineage>
</organism>
<dbReference type="AlphaFoldDB" id="A0A9W4E4X3"/>
<dbReference type="Proteomes" id="UP001152519">
    <property type="component" value="Unassembled WGS sequence"/>
</dbReference>
<feature type="region of interest" description="Disordered" evidence="1">
    <location>
        <begin position="24"/>
        <end position="55"/>
    </location>
</feature>
<evidence type="ECO:0000313" key="2">
    <source>
        <dbReference type="EMBL" id="CAG6399472.1"/>
    </source>
</evidence>
<keyword evidence="3" id="KW-1185">Reference proteome</keyword>
<dbReference type="EMBL" id="CAJSLV010000127">
    <property type="protein sequence ID" value="CAG6399472.1"/>
    <property type="molecule type" value="Genomic_DNA"/>
</dbReference>
<comment type="caution">
    <text evidence="2">The sequence shown here is derived from an EMBL/GenBank/DDBJ whole genome shotgun (WGS) entry which is preliminary data.</text>
</comment>
<reference evidence="2" key="1">
    <citation type="submission" date="2021-05" db="EMBL/GenBank/DDBJ databases">
        <authorList>
            <person name="Arsene-Ploetze F."/>
        </authorList>
    </citation>
    <scope>NUCLEOTIDE SEQUENCE</scope>
    <source>
        <strain evidence="2">DSM 42138</strain>
    </source>
</reference>
<sequence>MPQLDLPAGLRPADALAAGCALSTRAHGGTPAQPTWDEAPAATSRTDENHGKSPS</sequence>
<proteinExistence type="predicted"/>
<gene>
    <name evidence="2" type="ORF">SCOCK_910005</name>
</gene>
<feature type="compositionally biased region" description="Basic and acidic residues" evidence="1">
    <location>
        <begin position="45"/>
        <end position="55"/>
    </location>
</feature>
<protein>
    <submittedName>
        <fullName evidence="2">Uncharacterized protein</fullName>
    </submittedName>
</protein>
<accession>A0A9W4E4X3</accession>
<dbReference type="RefSeq" id="WP_251502312.1">
    <property type="nucleotide sequence ID" value="NZ_CAJSLV010000127.1"/>
</dbReference>
<evidence type="ECO:0000256" key="1">
    <source>
        <dbReference type="SAM" id="MobiDB-lite"/>
    </source>
</evidence>